<gene>
    <name evidence="2" type="primary">Dyak\GE14162</name>
    <name evidence="2" type="synonym">dyak_GLEANR_14307</name>
    <name evidence="2" type="synonym">GE14162</name>
    <name evidence="2" type="ORF">Dyak_GE14162</name>
</gene>
<keyword evidence="3" id="KW-1185">Reference proteome</keyword>
<dbReference type="HOGENOM" id="CLU_133456_0_0_1"/>
<organism evidence="2 3">
    <name type="scientific">Drosophila yakuba</name>
    <name type="common">Fruit fly</name>
    <dbReference type="NCBI Taxonomy" id="7245"/>
    <lineage>
        <taxon>Eukaryota</taxon>
        <taxon>Metazoa</taxon>
        <taxon>Ecdysozoa</taxon>
        <taxon>Arthropoda</taxon>
        <taxon>Hexapoda</taxon>
        <taxon>Insecta</taxon>
        <taxon>Pterygota</taxon>
        <taxon>Neoptera</taxon>
        <taxon>Endopterygota</taxon>
        <taxon>Diptera</taxon>
        <taxon>Brachycera</taxon>
        <taxon>Muscomorpha</taxon>
        <taxon>Ephydroidea</taxon>
        <taxon>Drosophilidae</taxon>
        <taxon>Drosophila</taxon>
        <taxon>Sophophora</taxon>
    </lineage>
</organism>
<proteinExistence type="predicted"/>
<dbReference type="OMA" id="MDWLWEK"/>
<dbReference type="EMBL" id="CM000158">
    <property type="protein sequence ID" value="EDW92097.1"/>
    <property type="molecule type" value="Genomic_DNA"/>
</dbReference>
<evidence type="ECO:0000313" key="3">
    <source>
        <dbReference type="Proteomes" id="UP000002282"/>
    </source>
</evidence>
<accession>B4P7F2</accession>
<reference evidence="2 3" key="1">
    <citation type="journal article" date="2007" name="Nature">
        <title>Evolution of genes and genomes on the Drosophila phylogeny.</title>
        <authorList>
            <consortium name="Drosophila 12 Genomes Consortium"/>
            <person name="Clark A.G."/>
            <person name="Eisen M.B."/>
            <person name="Smith D.R."/>
            <person name="Bergman C.M."/>
            <person name="Oliver B."/>
            <person name="Markow T.A."/>
            <person name="Kaufman T.C."/>
            <person name="Kellis M."/>
            <person name="Gelbart W."/>
            <person name="Iyer V.N."/>
            <person name="Pollard D.A."/>
            <person name="Sackton T.B."/>
            <person name="Larracuente A.M."/>
            <person name="Singh N.D."/>
            <person name="Abad J.P."/>
            <person name="Abt D.N."/>
            <person name="Adryan B."/>
            <person name="Aguade M."/>
            <person name="Akashi H."/>
            <person name="Anderson W.W."/>
            <person name="Aquadro C.F."/>
            <person name="Ardell D.H."/>
            <person name="Arguello R."/>
            <person name="Artieri C.G."/>
            <person name="Barbash D.A."/>
            <person name="Barker D."/>
            <person name="Barsanti P."/>
            <person name="Batterham P."/>
            <person name="Batzoglou S."/>
            <person name="Begun D."/>
            <person name="Bhutkar A."/>
            <person name="Blanco E."/>
            <person name="Bosak S.A."/>
            <person name="Bradley R.K."/>
            <person name="Brand A.D."/>
            <person name="Brent M.R."/>
            <person name="Brooks A.N."/>
            <person name="Brown R.H."/>
            <person name="Butlin R.K."/>
            <person name="Caggese C."/>
            <person name="Calvi B.R."/>
            <person name="Bernardo de Carvalho A."/>
            <person name="Caspi A."/>
            <person name="Castrezana S."/>
            <person name="Celniker S.E."/>
            <person name="Chang J.L."/>
            <person name="Chapple C."/>
            <person name="Chatterji S."/>
            <person name="Chinwalla A."/>
            <person name="Civetta A."/>
            <person name="Clifton S.W."/>
            <person name="Comeron J.M."/>
            <person name="Costello J.C."/>
            <person name="Coyne J.A."/>
            <person name="Daub J."/>
            <person name="David R.G."/>
            <person name="Delcher A.L."/>
            <person name="Delehaunty K."/>
            <person name="Do C.B."/>
            <person name="Ebling H."/>
            <person name="Edwards K."/>
            <person name="Eickbush T."/>
            <person name="Evans J.D."/>
            <person name="Filipski A."/>
            <person name="Findeiss S."/>
            <person name="Freyhult E."/>
            <person name="Fulton L."/>
            <person name="Fulton R."/>
            <person name="Garcia A.C."/>
            <person name="Gardiner A."/>
            <person name="Garfield D.A."/>
            <person name="Garvin B.E."/>
            <person name="Gibson G."/>
            <person name="Gilbert D."/>
            <person name="Gnerre S."/>
            <person name="Godfrey J."/>
            <person name="Good R."/>
            <person name="Gotea V."/>
            <person name="Gravely B."/>
            <person name="Greenberg A.J."/>
            <person name="Griffiths-Jones S."/>
            <person name="Gross S."/>
            <person name="Guigo R."/>
            <person name="Gustafson E.A."/>
            <person name="Haerty W."/>
            <person name="Hahn M.W."/>
            <person name="Halligan D.L."/>
            <person name="Halpern A.L."/>
            <person name="Halter G.M."/>
            <person name="Han M.V."/>
            <person name="Heger A."/>
            <person name="Hillier L."/>
            <person name="Hinrichs A.S."/>
            <person name="Holmes I."/>
            <person name="Hoskins R.A."/>
            <person name="Hubisz M.J."/>
            <person name="Hultmark D."/>
            <person name="Huntley M.A."/>
            <person name="Jaffe D.B."/>
            <person name="Jagadeeshan S."/>
            <person name="Jeck W.R."/>
            <person name="Johnson J."/>
            <person name="Jones C.D."/>
            <person name="Jordan W.C."/>
            <person name="Karpen G.H."/>
            <person name="Kataoka E."/>
            <person name="Keightley P.D."/>
            <person name="Kheradpour P."/>
            <person name="Kirkness E.F."/>
            <person name="Koerich L.B."/>
            <person name="Kristiansen K."/>
            <person name="Kudrna D."/>
            <person name="Kulathinal R.J."/>
            <person name="Kumar S."/>
            <person name="Kwok R."/>
            <person name="Lander E."/>
            <person name="Langley C.H."/>
            <person name="Lapoint R."/>
            <person name="Lazzaro B.P."/>
            <person name="Lee S.J."/>
            <person name="Levesque L."/>
            <person name="Li R."/>
            <person name="Lin C.F."/>
            <person name="Lin M.F."/>
            <person name="Lindblad-Toh K."/>
            <person name="Llopart A."/>
            <person name="Long M."/>
            <person name="Low L."/>
            <person name="Lozovsky E."/>
            <person name="Lu J."/>
            <person name="Luo M."/>
            <person name="Machado C.A."/>
            <person name="Makalowski W."/>
            <person name="Marzo M."/>
            <person name="Matsuda M."/>
            <person name="Matzkin L."/>
            <person name="McAllister B."/>
            <person name="McBride C.S."/>
            <person name="McKernan B."/>
            <person name="McKernan K."/>
            <person name="Mendez-Lago M."/>
            <person name="Minx P."/>
            <person name="Mollenhauer M.U."/>
            <person name="Montooth K."/>
            <person name="Mount S.M."/>
            <person name="Mu X."/>
            <person name="Myers E."/>
            <person name="Negre B."/>
            <person name="Newfeld S."/>
            <person name="Nielsen R."/>
            <person name="Noor M.A."/>
            <person name="O'Grady P."/>
            <person name="Pachter L."/>
            <person name="Papaceit M."/>
            <person name="Parisi M.J."/>
            <person name="Parisi M."/>
            <person name="Parts L."/>
            <person name="Pedersen J.S."/>
            <person name="Pesole G."/>
            <person name="Phillippy A.M."/>
            <person name="Ponting C.P."/>
            <person name="Pop M."/>
            <person name="Porcelli D."/>
            <person name="Powell J.R."/>
            <person name="Prohaska S."/>
            <person name="Pruitt K."/>
            <person name="Puig M."/>
            <person name="Quesneville H."/>
            <person name="Ram K.R."/>
            <person name="Rand D."/>
            <person name="Rasmussen M.D."/>
            <person name="Reed L.K."/>
            <person name="Reenan R."/>
            <person name="Reily A."/>
            <person name="Remington K.A."/>
            <person name="Rieger T.T."/>
            <person name="Ritchie M.G."/>
            <person name="Robin C."/>
            <person name="Rogers Y.H."/>
            <person name="Rohde C."/>
            <person name="Rozas J."/>
            <person name="Rubenfield M.J."/>
            <person name="Ruiz A."/>
            <person name="Russo S."/>
            <person name="Salzberg S.L."/>
            <person name="Sanchez-Gracia A."/>
            <person name="Saranga D.J."/>
            <person name="Sato H."/>
            <person name="Schaeffer S.W."/>
            <person name="Schatz M.C."/>
            <person name="Schlenke T."/>
            <person name="Schwartz R."/>
            <person name="Segarra C."/>
            <person name="Singh R.S."/>
            <person name="Sirot L."/>
            <person name="Sirota M."/>
            <person name="Sisneros N.B."/>
            <person name="Smith C.D."/>
            <person name="Smith T.F."/>
            <person name="Spieth J."/>
            <person name="Stage D.E."/>
            <person name="Stark A."/>
            <person name="Stephan W."/>
            <person name="Strausberg R.L."/>
            <person name="Strempel S."/>
            <person name="Sturgill D."/>
            <person name="Sutton G."/>
            <person name="Sutton G.G."/>
            <person name="Tao W."/>
            <person name="Teichmann S."/>
            <person name="Tobari Y.N."/>
            <person name="Tomimura Y."/>
            <person name="Tsolas J.M."/>
            <person name="Valente V.L."/>
            <person name="Venter E."/>
            <person name="Venter J.C."/>
            <person name="Vicario S."/>
            <person name="Vieira F.G."/>
            <person name="Vilella A.J."/>
            <person name="Villasante A."/>
            <person name="Walenz B."/>
            <person name="Wang J."/>
            <person name="Wasserman M."/>
            <person name="Watts T."/>
            <person name="Wilson D."/>
            <person name="Wilson R.K."/>
            <person name="Wing R.A."/>
            <person name="Wolfner M.F."/>
            <person name="Wong A."/>
            <person name="Wong G.K."/>
            <person name="Wu C.I."/>
            <person name="Wu G."/>
            <person name="Yamamoto D."/>
            <person name="Yang H.P."/>
            <person name="Yang S.P."/>
            <person name="Yorke J.A."/>
            <person name="Yoshida K."/>
            <person name="Zdobnov E."/>
            <person name="Zhang P."/>
            <person name="Zhang Y."/>
            <person name="Zimin A.V."/>
            <person name="Baldwin J."/>
            <person name="Abdouelleil A."/>
            <person name="Abdulkadir J."/>
            <person name="Abebe A."/>
            <person name="Abera B."/>
            <person name="Abreu J."/>
            <person name="Acer S.C."/>
            <person name="Aftuck L."/>
            <person name="Alexander A."/>
            <person name="An P."/>
            <person name="Anderson E."/>
            <person name="Anderson S."/>
            <person name="Arachi H."/>
            <person name="Azer M."/>
            <person name="Bachantsang P."/>
            <person name="Barry A."/>
            <person name="Bayul T."/>
            <person name="Berlin A."/>
            <person name="Bessette D."/>
            <person name="Bloom T."/>
            <person name="Blye J."/>
            <person name="Boguslavskiy L."/>
            <person name="Bonnet C."/>
            <person name="Boukhgalter B."/>
            <person name="Bourzgui I."/>
            <person name="Brown A."/>
            <person name="Cahill P."/>
            <person name="Channer S."/>
            <person name="Cheshatsang Y."/>
            <person name="Chuda L."/>
            <person name="Citroen M."/>
            <person name="Collymore A."/>
            <person name="Cooke P."/>
            <person name="Costello M."/>
            <person name="D'Aco K."/>
            <person name="Daza R."/>
            <person name="De Haan G."/>
            <person name="DeGray S."/>
            <person name="DeMaso C."/>
            <person name="Dhargay N."/>
            <person name="Dooley K."/>
            <person name="Dooley E."/>
            <person name="Doricent M."/>
            <person name="Dorje P."/>
            <person name="Dorjee K."/>
            <person name="Dupes A."/>
            <person name="Elong R."/>
            <person name="Falk J."/>
            <person name="Farina A."/>
            <person name="Faro S."/>
            <person name="Ferguson D."/>
            <person name="Fisher S."/>
            <person name="Foley C.D."/>
            <person name="Franke A."/>
            <person name="Friedrich D."/>
            <person name="Gadbois L."/>
            <person name="Gearin G."/>
            <person name="Gearin C.R."/>
            <person name="Giannoukos G."/>
            <person name="Goode T."/>
            <person name="Graham J."/>
            <person name="Grandbois E."/>
            <person name="Grewal S."/>
            <person name="Gyaltsen K."/>
            <person name="Hafez N."/>
            <person name="Hagos B."/>
            <person name="Hall J."/>
            <person name="Henson C."/>
            <person name="Hollinger A."/>
            <person name="Honan T."/>
            <person name="Huard M.D."/>
            <person name="Hughes L."/>
            <person name="Hurhula B."/>
            <person name="Husby M.E."/>
            <person name="Kamat A."/>
            <person name="Kanga B."/>
            <person name="Kashin S."/>
            <person name="Khazanovich D."/>
            <person name="Kisner P."/>
            <person name="Lance K."/>
            <person name="Lara M."/>
            <person name="Lee W."/>
            <person name="Lennon N."/>
            <person name="Letendre F."/>
            <person name="LeVine R."/>
            <person name="Lipovsky A."/>
            <person name="Liu X."/>
            <person name="Liu J."/>
            <person name="Liu S."/>
            <person name="Lokyitsang T."/>
            <person name="Lokyitsang Y."/>
            <person name="Lubonja R."/>
            <person name="Lui A."/>
            <person name="MacDonald P."/>
            <person name="Magnisalis V."/>
            <person name="Maru K."/>
            <person name="Matthews C."/>
            <person name="McCusker W."/>
            <person name="McDonough S."/>
            <person name="Mehta T."/>
            <person name="Meldrim J."/>
            <person name="Meneus L."/>
            <person name="Mihai O."/>
            <person name="Mihalev A."/>
            <person name="Mihova T."/>
            <person name="Mittelman R."/>
            <person name="Mlenga V."/>
            <person name="Montmayeur A."/>
            <person name="Mulrain L."/>
            <person name="Navidi A."/>
            <person name="Naylor J."/>
            <person name="Negash T."/>
            <person name="Nguyen T."/>
            <person name="Nguyen N."/>
            <person name="Nicol R."/>
            <person name="Norbu C."/>
            <person name="Norbu N."/>
            <person name="Novod N."/>
            <person name="O'Neill B."/>
            <person name="Osman S."/>
            <person name="Markiewicz E."/>
            <person name="Oyono O.L."/>
            <person name="Patti C."/>
            <person name="Phunkhang P."/>
            <person name="Pierre F."/>
            <person name="Priest M."/>
            <person name="Raghuraman S."/>
            <person name="Rege F."/>
            <person name="Reyes R."/>
            <person name="Rise C."/>
            <person name="Rogov P."/>
            <person name="Ross K."/>
            <person name="Ryan E."/>
            <person name="Settipalli S."/>
            <person name="Shea T."/>
            <person name="Sherpa N."/>
            <person name="Shi L."/>
            <person name="Shih D."/>
            <person name="Sparrow T."/>
            <person name="Spaulding J."/>
            <person name="Stalker J."/>
            <person name="Stange-Thomann N."/>
            <person name="Stavropoulos S."/>
            <person name="Stone C."/>
            <person name="Strader C."/>
            <person name="Tesfaye S."/>
            <person name="Thomson T."/>
            <person name="Thoulutsang Y."/>
            <person name="Thoulutsang D."/>
            <person name="Topham K."/>
            <person name="Topping I."/>
            <person name="Tsamla T."/>
            <person name="Vassiliev H."/>
            <person name="Vo A."/>
            <person name="Wangchuk T."/>
            <person name="Wangdi T."/>
            <person name="Weiand M."/>
            <person name="Wilkinson J."/>
            <person name="Wilson A."/>
            <person name="Yadav S."/>
            <person name="Young G."/>
            <person name="Yu Q."/>
            <person name="Zembek L."/>
            <person name="Zhong D."/>
            <person name="Zimmer A."/>
            <person name="Zwirko Z."/>
            <person name="Jaffe D.B."/>
            <person name="Alvarez P."/>
            <person name="Brockman W."/>
            <person name="Butler J."/>
            <person name="Chin C."/>
            <person name="Gnerre S."/>
            <person name="Grabherr M."/>
            <person name="Kleber M."/>
            <person name="Mauceli E."/>
            <person name="MacCallum I."/>
        </authorList>
    </citation>
    <scope>NUCLEOTIDE SEQUENCE [LARGE SCALE GENOMIC DNA]</scope>
    <source>
        <strain evidence="3">Tai18E2 / Tucson 14021-0261.01</strain>
    </source>
</reference>
<sequence>MDWLWEKTLDFWCSFFGDHEHNYSTKDSAPSLTTSPIPQSIKRKSRVRFSRSTIRKLQLNELEQLGSTNAFFNFLLAQRIRQVGLLGLNYLDVLKSHRLISGQHIWHSMDEKERRPYLKLAESIRQHDMETFQDRRKLDEIGYQMYACQKRAKIAENSERKAPRDWETQPRRDLKTKSLGERSPKATKIS</sequence>
<dbReference type="Proteomes" id="UP000002282">
    <property type="component" value="Chromosome 2R"/>
</dbReference>
<name>B4P7F2_DROYA</name>
<reference evidence="2 3" key="2">
    <citation type="journal article" date="2007" name="PLoS Biol.">
        <title>Principles of genome evolution in the Drosophila melanogaster species group.</title>
        <authorList>
            <person name="Ranz J.M."/>
            <person name="Maurin D."/>
            <person name="Chan Y.S."/>
            <person name="von Grotthuss M."/>
            <person name="Hillier L.W."/>
            <person name="Roote J."/>
            <person name="Ashburner M."/>
            <person name="Bergman C.M."/>
        </authorList>
    </citation>
    <scope>NUCLEOTIDE SEQUENCE [LARGE SCALE GENOMIC DNA]</scope>
    <source>
        <strain evidence="3">Tai18E2 / Tucson 14021-0261.01</strain>
    </source>
</reference>
<dbReference type="PhylomeDB" id="B4P7F2"/>
<feature type="compositionally biased region" description="Basic and acidic residues" evidence="1">
    <location>
        <begin position="154"/>
        <end position="184"/>
    </location>
</feature>
<dbReference type="AlphaFoldDB" id="B4P7F2"/>
<evidence type="ECO:0000313" key="2">
    <source>
        <dbReference type="EMBL" id="EDW92097.1"/>
    </source>
</evidence>
<feature type="region of interest" description="Disordered" evidence="1">
    <location>
        <begin position="154"/>
        <end position="190"/>
    </location>
</feature>
<dbReference type="KEGG" id="dya:Dyak_GE14162"/>
<protein>
    <submittedName>
        <fullName evidence="2">Uncharacterized protein</fullName>
    </submittedName>
</protein>
<evidence type="ECO:0000256" key="1">
    <source>
        <dbReference type="SAM" id="MobiDB-lite"/>
    </source>
</evidence>